<dbReference type="KEGG" id="cmv:CMUST_02360"/>
<accession>A0A0G3GUG5</accession>
<reference evidence="5 6" key="1">
    <citation type="journal article" date="2015" name="Genome Announc.">
        <title>Complete Genome Sequence of the Type Strain Corynebacterium mustelae DSM 45274, Isolated from Various Tissues of a Male Ferret with Lethal Sepsis.</title>
        <authorList>
            <person name="Ruckert C."/>
            <person name="Eimer J."/>
            <person name="Winkler A."/>
            <person name="Tauch A."/>
        </authorList>
    </citation>
    <scope>NUCLEOTIDE SEQUENCE [LARGE SCALE GENOMIC DNA]</scope>
    <source>
        <strain evidence="5 6">DSM 45274</strain>
    </source>
</reference>
<evidence type="ECO:0000259" key="4">
    <source>
        <dbReference type="Pfam" id="PF00535"/>
    </source>
</evidence>
<feature type="domain" description="Glycosyltransferase 2-like" evidence="4">
    <location>
        <begin position="2"/>
        <end position="116"/>
    </location>
</feature>
<sequence>MVLLPARNAADTIFSAVSSTLRALPQDSQLFVLDDGSTDDTAAIAVAAGRGDSRLRVESRPASGGLGLALNSMLSEADCRLVARMDADDVSLPWRFRLALPAIEKNIDVLFSQVINFRRRRVQPLPPVGIPPEVFPLHLLLTNPVSHPSMIARREVIDGYRQVPAEDYDLWLRLAAAGNRLRRLAMWGLLYRLHPNQVTASSQWRVASWNDPVQAEAFADLSERLCGVRLRRIVALAQLPAAERDARLAEFASLVDAQIAAAPRGHRYLLRRRLAERLAWAQSFNTSYSKHQG</sequence>
<evidence type="ECO:0000256" key="1">
    <source>
        <dbReference type="ARBA" id="ARBA00006739"/>
    </source>
</evidence>
<evidence type="ECO:0000313" key="5">
    <source>
        <dbReference type="EMBL" id="AKK04816.1"/>
    </source>
</evidence>
<dbReference type="InterPro" id="IPR050834">
    <property type="entry name" value="Glycosyltransf_2"/>
</dbReference>
<gene>
    <name evidence="5" type="ORF">CMUST_02360</name>
</gene>
<dbReference type="OrthoDB" id="3177103at2"/>
<name>A0A0G3GUG5_9CORY</name>
<reference evidence="6" key="2">
    <citation type="submission" date="2015-05" db="EMBL/GenBank/DDBJ databases">
        <title>Complete genome sequence of Corynebacterium mustelae DSM 45274, isolated from various tissues of a male ferret with lethal sepsis.</title>
        <authorList>
            <person name="Ruckert C."/>
            <person name="Albersmeier A."/>
            <person name="Winkler A."/>
            <person name="Tauch A."/>
        </authorList>
    </citation>
    <scope>NUCLEOTIDE SEQUENCE [LARGE SCALE GENOMIC DNA]</scope>
    <source>
        <strain evidence="6">DSM 45274</strain>
    </source>
</reference>
<organism evidence="5 6">
    <name type="scientific">Corynebacterium mustelae</name>
    <dbReference type="NCBI Taxonomy" id="571915"/>
    <lineage>
        <taxon>Bacteria</taxon>
        <taxon>Bacillati</taxon>
        <taxon>Actinomycetota</taxon>
        <taxon>Actinomycetes</taxon>
        <taxon>Mycobacteriales</taxon>
        <taxon>Corynebacteriaceae</taxon>
        <taxon>Corynebacterium</taxon>
    </lineage>
</organism>
<dbReference type="RefSeq" id="WP_083987677.1">
    <property type="nucleotide sequence ID" value="NZ_CP011542.1"/>
</dbReference>
<keyword evidence="3 5" id="KW-0808">Transferase</keyword>
<dbReference type="STRING" id="571915.CMUST_02360"/>
<evidence type="ECO:0000313" key="6">
    <source>
        <dbReference type="Proteomes" id="UP000035199"/>
    </source>
</evidence>
<dbReference type="PANTHER" id="PTHR43685">
    <property type="entry name" value="GLYCOSYLTRANSFERASE"/>
    <property type="match status" value="1"/>
</dbReference>
<keyword evidence="2 5" id="KW-0328">Glycosyltransferase</keyword>
<proteinExistence type="inferred from homology"/>
<dbReference type="PANTHER" id="PTHR43685:SF5">
    <property type="entry name" value="GLYCOSYLTRANSFERASE EPSE-RELATED"/>
    <property type="match status" value="1"/>
</dbReference>
<evidence type="ECO:0000256" key="3">
    <source>
        <dbReference type="ARBA" id="ARBA00022679"/>
    </source>
</evidence>
<comment type="similarity">
    <text evidence="1">Belongs to the glycosyltransferase 2 family.</text>
</comment>
<dbReference type="SUPFAM" id="SSF53448">
    <property type="entry name" value="Nucleotide-diphospho-sugar transferases"/>
    <property type="match status" value="1"/>
</dbReference>
<dbReference type="InterPro" id="IPR001173">
    <property type="entry name" value="Glyco_trans_2-like"/>
</dbReference>
<dbReference type="Proteomes" id="UP000035199">
    <property type="component" value="Chromosome"/>
</dbReference>
<dbReference type="Pfam" id="PF00535">
    <property type="entry name" value="Glycos_transf_2"/>
    <property type="match status" value="1"/>
</dbReference>
<keyword evidence="6" id="KW-1185">Reference proteome</keyword>
<dbReference type="GO" id="GO:0004653">
    <property type="term" value="F:polypeptide N-acetylgalactosaminyltransferase activity"/>
    <property type="evidence" value="ECO:0007669"/>
    <property type="project" value="UniProtKB-EC"/>
</dbReference>
<dbReference type="PATRIC" id="fig|571915.4.peg.502"/>
<dbReference type="EMBL" id="CP011542">
    <property type="protein sequence ID" value="AKK04816.1"/>
    <property type="molecule type" value="Genomic_DNA"/>
</dbReference>
<protein>
    <submittedName>
        <fullName evidence="5">Glycosyl transferase family 2</fullName>
        <ecNumber evidence="5">2.4.1.41</ecNumber>
    </submittedName>
</protein>
<dbReference type="Gene3D" id="3.90.550.10">
    <property type="entry name" value="Spore Coat Polysaccharide Biosynthesis Protein SpsA, Chain A"/>
    <property type="match status" value="1"/>
</dbReference>
<evidence type="ECO:0000256" key="2">
    <source>
        <dbReference type="ARBA" id="ARBA00022676"/>
    </source>
</evidence>
<dbReference type="AlphaFoldDB" id="A0A0G3GUG5"/>
<dbReference type="InterPro" id="IPR029044">
    <property type="entry name" value="Nucleotide-diphossugar_trans"/>
</dbReference>
<dbReference type="EC" id="2.4.1.41" evidence="5"/>